<feature type="region of interest" description="Disordered" evidence="1">
    <location>
        <begin position="114"/>
        <end position="142"/>
    </location>
</feature>
<dbReference type="AlphaFoldDB" id="A0A2H1FYX3"/>
<gene>
    <name evidence="2" type="ORF">ZT1E4_G3110</name>
</gene>
<protein>
    <submittedName>
        <fullName evidence="2">Uncharacterized protein</fullName>
    </submittedName>
</protein>
<evidence type="ECO:0000313" key="3">
    <source>
        <dbReference type="Proteomes" id="UP000245764"/>
    </source>
</evidence>
<evidence type="ECO:0000313" key="2">
    <source>
        <dbReference type="EMBL" id="SMR46492.1"/>
    </source>
</evidence>
<organism evidence="2 3">
    <name type="scientific">Zymoseptoria tritici ST99CH_1E4</name>
    <dbReference type="NCBI Taxonomy" id="1276532"/>
    <lineage>
        <taxon>Eukaryota</taxon>
        <taxon>Fungi</taxon>
        <taxon>Dikarya</taxon>
        <taxon>Ascomycota</taxon>
        <taxon>Pezizomycotina</taxon>
        <taxon>Dothideomycetes</taxon>
        <taxon>Dothideomycetidae</taxon>
        <taxon>Mycosphaerellales</taxon>
        <taxon>Mycosphaerellaceae</taxon>
        <taxon>Zymoseptoria</taxon>
    </lineage>
</organism>
<sequence>MLHHYNRLISIAWLANYDFSPYVTTEATASYIVKYASKEEEKSVSLHQIMTTVRPQISADKPLMSFTVRTLNQLVGKRDISAQEVARHNLSLPLSKGSRTIVTVDCRPKHLQKAPIELDDEAQNDGGNGDAPNRRAPGRTAL</sequence>
<accession>A0A2H1FYX3</accession>
<name>A0A2H1FYX3_ZYMTR</name>
<proteinExistence type="predicted"/>
<dbReference type="Proteomes" id="UP000245764">
    <property type="component" value="Chromosome 2"/>
</dbReference>
<evidence type="ECO:0000256" key="1">
    <source>
        <dbReference type="SAM" id="MobiDB-lite"/>
    </source>
</evidence>
<dbReference type="EMBL" id="LT854254">
    <property type="protein sequence ID" value="SMR46492.1"/>
    <property type="molecule type" value="Genomic_DNA"/>
</dbReference>
<reference evidence="3" key="1">
    <citation type="submission" date="2017-05" db="EMBL/GenBank/DDBJ databases">
        <authorList>
            <person name="Song R."/>
            <person name="Chenine A.L."/>
            <person name="Ruprecht R.M."/>
        </authorList>
    </citation>
    <scope>NUCLEOTIDE SEQUENCE [LARGE SCALE GENOMIC DNA]</scope>
</reference>